<organism evidence="1 2">
    <name type="scientific">Potamilus streckersoni</name>
    <dbReference type="NCBI Taxonomy" id="2493646"/>
    <lineage>
        <taxon>Eukaryota</taxon>
        <taxon>Metazoa</taxon>
        <taxon>Spiralia</taxon>
        <taxon>Lophotrochozoa</taxon>
        <taxon>Mollusca</taxon>
        <taxon>Bivalvia</taxon>
        <taxon>Autobranchia</taxon>
        <taxon>Heteroconchia</taxon>
        <taxon>Palaeoheterodonta</taxon>
        <taxon>Unionida</taxon>
        <taxon>Unionoidea</taxon>
        <taxon>Unionidae</taxon>
        <taxon>Ambleminae</taxon>
        <taxon>Lampsilini</taxon>
        <taxon>Potamilus</taxon>
    </lineage>
</organism>
<keyword evidence="2" id="KW-1185">Reference proteome</keyword>
<gene>
    <name evidence="1" type="ORF">CHS0354_039411</name>
</gene>
<reference evidence="1" key="3">
    <citation type="submission" date="2023-05" db="EMBL/GenBank/DDBJ databases">
        <authorList>
            <person name="Smith C.H."/>
        </authorList>
    </citation>
    <scope>NUCLEOTIDE SEQUENCE</scope>
    <source>
        <strain evidence="1">CHS0354</strain>
        <tissue evidence="1">Mantle</tissue>
    </source>
</reference>
<dbReference type="EMBL" id="JAEAOA010002306">
    <property type="protein sequence ID" value="KAK3583592.1"/>
    <property type="molecule type" value="Genomic_DNA"/>
</dbReference>
<feature type="non-terminal residue" evidence="1">
    <location>
        <position position="118"/>
    </location>
</feature>
<dbReference type="Proteomes" id="UP001195483">
    <property type="component" value="Unassembled WGS sequence"/>
</dbReference>
<reference evidence="1" key="1">
    <citation type="journal article" date="2021" name="Genome Biol. Evol.">
        <title>A High-Quality Reference Genome for a Parasitic Bivalve with Doubly Uniparental Inheritance (Bivalvia: Unionida).</title>
        <authorList>
            <person name="Smith C.H."/>
        </authorList>
    </citation>
    <scope>NUCLEOTIDE SEQUENCE</scope>
    <source>
        <strain evidence="1">CHS0354</strain>
    </source>
</reference>
<reference evidence="1" key="2">
    <citation type="journal article" date="2021" name="Genome Biol. Evol.">
        <title>Developing a high-quality reference genome for a parasitic bivalve with doubly uniparental inheritance (Bivalvia: Unionida).</title>
        <authorList>
            <person name="Smith C.H."/>
        </authorList>
    </citation>
    <scope>NUCLEOTIDE SEQUENCE</scope>
    <source>
        <strain evidence="1">CHS0354</strain>
        <tissue evidence="1">Mantle</tissue>
    </source>
</reference>
<name>A0AAE0VNQ2_9BIVA</name>
<accession>A0AAE0VNQ2</accession>
<dbReference type="AlphaFoldDB" id="A0AAE0VNQ2"/>
<evidence type="ECO:0000313" key="1">
    <source>
        <dbReference type="EMBL" id="KAK3583592.1"/>
    </source>
</evidence>
<evidence type="ECO:0000313" key="2">
    <source>
        <dbReference type="Proteomes" id="UP001195483"/>
    </source>
</evidence>
<protein>
    <submittedName>
        <fullName evidence="1">Uncharacterized protein</fullName>
    </submittedName>
</protein>
<comment type="caution">
    <text evidence="1">The sequence shown here is derived from an EMBL/GenBank/DDBJ whole genome shotgun (WGS) entry which is preliminary data.</text>
</comment>
<sequence>MIQMETPASITFRQAVQTPTPRLVIPSSSSEDASGFISYIKYFSRSSFDTFCTLLKPTDDRIAAYKVYISISRNPTLISYDVQEEATEHNDWKVCVSSSRLQGHIGVTFMAIKAETRG</sequence>
<proteinExistence type="predicted"/>